<dbReference type="EMBL" id="CM023479">
    <property type="protein sequence ID" value="KAH7973536.1"/>
    <property type="molecule type" value="Genomic_DNA"/>
</dbReference>
<accession>A0ACB8DMC2</accession>
<evidence type="ECO:0000313" key="2">
    <source>
        <dbReference type="Proteomes" id="UP000821865"/>
    </source>
</evidence>
<organism evidence="1 2">
    <name type="scientific">Dermacentor silvarum</name>
    <name type="common">Tick</name>
    <dbReference type="NCBI Taxonomy" id="543639"/>
    <lineage>
        <taxon>Eukaryota</taxon>
        <taxon>Metazoa</taxon>
        <taxon>Ecdysozoa</taxon>
        <taxon>Arthropoda</taxon>
        <taxon>Chelicerata</taxon>
        <taxon>Arachnida</taxon>
        <taxon>Acari</taxon>
        <taxon>Parasitiformes</taxon>
        <taxon>Ixodida</taxon>
        <taxon>Ixodoidea</taxon>
        <taxon>Ixodidae</taxon>
        <taxon>Rhipicephalinae</taxon>
        <taxon>Dermacentor</taxon>
    </lineage>
</organism>
<evidence type="ECO:0000313" key="1">
    <source>
        <dbReference type="EMBL" id="KAH7973536.1"/>
    </source>
</evidence>
<comment type="caution">
    <text evidence="1">The sequence shown here is derived from an EMBL/GenBank/DDBJ whole genome shotgun (WGS) entry which is preliminary data.</text>
</comment>
<keyword evidence="2" id="KW-1185">Reference proteome</keyword>
<sequence>MKEVRGAKLDLCTPACILGTPVAGARTDVLEASGSGSVAFAVGIAGLSNAFPALVCSLSQVSPSSERTNWIAQSPIRWSVQTPFSWAKTHCSE</sequence>
<dbReference type="Proteomes" id="UP000821865">
    <property type="component" value="Chromosome 10"/>
</dbReference>
<name>A0ACB8DMC2_DERSI</name>
<proteinExistence type="predicted"/>
<protein>
    <submittedName>
        <fullName evidence="1">Uncharacterized protein</fullName>
    </submittedName>
</protein>
<reference evidence="1" key="1">
    <citation type="submission" date="2020-05" db="EMBL/GenBank/DDBJ databases">
        <title>Large-scale comparative analyses of tick genomes elucidate their genetic diversity and vector capacities.</title>
        <authorList>
            <person name="Jia N."/>
            <person name="Wang J."/>
            <person name="Shi W."/>
            <person name="Du L."/>
            <person name="Sun Y."/>
            <person name="Zhan W."/>
            <person name="Jiang J."/>
            <person name="Wang Q."/>
            <person name="Zhang B."/>
            <person name="Ji P."/>
            <person name="Sakyi L.B."/>
            <person name="Cui X."/>
            <person name="Yuan T."/>
            <person name="Jiang B."/>
            <person name="Yang W."/>
            <person name="Lam T.T.-Y."/>
            <person name="Chang Q."/>
            <person name="Ding S."/>
            <person name="Wang X."/>
            <person name="Zhu J."/>
            <person name="Ruan X."/>
            <person name="Zhao L."/>
            <person name="Wei J."/>
            <person name="Que T."/>
            <person name="Du C."/>
            <person name="Cheng J."/>
            <person name="Dai P."/>
            <person name="Han X."/>
            <person name="Huang E."/>
            <person name="Gao Y."/>
            <person name="Liu J."/>
            <person name="Shao H."/>
            <person name="Ye R."/>
            <person name="Li L."/>
            <person name="Wei W."/>
            <person name="Wang X."/>
            <person name="Wang C."/>
            <person name="Yang T."/>
            <person name="Huo Q."/>
            <person name="Li W."/>
            <person name="Guo W."/>
            <person name="Chen H."/>
            <person name="Zhou L."/>
            <person name="Ni X."/>
            <person name="Tian J."/>
            <person name="Zhou Y."/>
            <person name="Sheng Y."/>
            <person name="Liu T."/>
            <person name="Pan Y."/>
            <person name="Xia L."/>
            <person name="Li J."/>
            <person name="Zhao F."/>
            <person name="Cao W."/>
        </authorList>
    </citation>
    <scope>NUCLEOTIDE SEQUENCE</scope>
    <source>
        <strain evidence="1">Dsil-2018</strain>
    </source>
</reference>
<gene>
    <name evidence="1" type="ORF">HPB49_002177</name>
</gene>